<feature type="transmembrane region" description="Helical" evidence="6">
    <location>
        <begin position="246"/>
        <end position="266"/>
    </location>
</feature>
<dbReference type="InterPro" id="IPR037185">
    <property type="entry name" value="EmrE-like"/>
</dbReference>
<evidence type="ECO:0000256" key="6">
    <source>
        <dbReference type="SAM" id="Phobius"/>
    </source>
</evidence>
<comment type="subcellular location">
    <subcellularLocation>
        <location evidence="1">Membrane</location>
        <topology evidence="1">Multi-pass membrane protein</topology>
    </subcellularLocation>
</comment>
<evidence type="ECO:0000313" key="9">
    <source>
        <dbReference type="Proteomes" id="UP000494102"/>
    </source>
</evidence>
<comment type="similarity">
    <text evidence="2">Belongs to the EamA transporter family.</text>
</comment>
<evidence type="ECO:0000256" key="4">
    <source>
        <dbReference type="ARBA" id="ARBA00022989"/>
    </source>
</evidence>
<dbReference type="PANTHER" id="PTHR32322:SF2">
    <property type="entry name" value="EAMA DOMAIN-CONTAINING PROTEIN"/>
    <property type="match status" value="1"/>
</dbReference>
<reference evidence="8 9" key="1">
    <citation type="submission" date="2020-04" db="EMBL/GenBank/DDBJ databases">
        <authorList>
            <person name="De Canck E."/>
        </authorList>
    </citation>
    <scope>NUCLEOTIDE SEQUENCE [LARGE SCALE GENOMIC DNA]</scope>
    <source>
        <strain evidence="8 9">LMG 9964</strain>
    </source>
</reference>
<feature type="transmembrane region" description="Helical" evidence="6">
    <location>
        <begin position="7"/>
        <end position="25"/>
    </location>
</feature>
<accession>A0A6J5KBY2</accession>
<dbReference type="SUPFAM" id="SSF103481">
    <property type="entry name" value="Multidrug resistance efflux transporter EmrE"/>
    <property type="match status" value="2"/>
</dbReference>
<feature type="domain" description="EamA" evidence="7">
    <location>
        <begin position="153"/>
        <end position="286"/>
    </location>
</feature>
<dbReference type="PANTHER" id="PTHR32322">
    <property type="entry name" value="INNER MEMBRANE TRANSPORTER"/>
    <property type="match status" value="1"/>
</dbReference>
<gene>
    <name evidence="8" type="ORF">LMG9964_05378</name>
</gene>
<dbReference type="EMBL" id="CADILN010000010">
    <property type="protein sequence ID" value="CAB4051699.1"/>
    <property type="molecule type" value="Genomic_DNA"/>
</dbReference>
<feature type="transmembrane region" description="Helical" evidence="6">
    <location>
        <begin position="155"/>
        <end position="172"/>
    </location>
</feature>
<keyword evidence="3 6" id="KW-0812">Transmembrane</keyword>
<dbReference type="RefSeq" id="WP_041746956.1">
    <property type="nucleotide sequence ID" value="NZ_CADILN010000010.1"/>
</dbReference>
<organism evidence="8 9">
    <name type="scientific">Paraburkholderia phenoliruptrix</name>
    <dbReference type="NCBI Taxonomy" id="252970"/>
    <lineage>
        <taxon>Bacteria</taxon>
        <taxon>Pseudomonadati</taxon>
        <taxon>Pseudomonadota</taxon>
        <taxon>Betaproteobacteria</taxon>
        <taxon>Burkholderiales</taxon>
        <taxon>Burkholderiaceae</taxon>
        <taxon>Paraburkholderia</taxon>
    </lineage>
</organism>
<feature type="transmembrane region" description="Helical" evidence="6">
    <location>
        <begin position="216"/>
        <end position="239"/>
    </location>
</feature>
<feature type="transmembrane region" description="Helical" evidence="6">
    <location>
        <begin position="66"/>
        <end position="84"/>
    </location>
</feature>
<feature type="transmembrane region" description="Helical" evidence="6">
    <location>
        <begin position="96"/>
        <end position="116"/>
    </location>
</feature>
<dbReference type="Pfam" id="PF00892">
    <property type="entry name" value="EamA"/>
    <property type="match status" value="2"/>
</dbReference>
<evidence type="ECO:0000256" key="1">
    <source>
        <dbReference type="ARBA" id="ARBA00004141"/>
    </source>
</evidence>
<dbReference type="InterPro" id="IPR000620">
    <property type="entry name" value="EamA_dom"/>
</dbReference>
<feature type="transmembrane region" description="Helical" evidence="6">
    <location>
        <begin position="272"/>
        <end position="291"/>
    </location>
</feature>
<evidence type="ECO:0000313" key="8">
    <source>
        <dbReference type="EMBL" id="CAB4051699.1"/>
    </source>
</evidence>
<evidence type="ECO:0000256" key="2">
    <source>
        <dbReference type="ARBA" id="ARBA00007362"/>
    </source>
</evidence>
<evidence type="ECO:0000256" key="5">
    <source>
        <dbReference type="ARBA" id="ARBA00023136"/>
    </source>
</evidence>
<dbReference type="InterPro" id="IPR050638">
    <property type="entry name" value="AA-Vitamin_Transporters"/>
</dbReference>
<feature type="transmembrane region" description="Helical" evidence="6">
    <location>
        <begin position="184"/>
        <end position="210"/>
    </location>
</feature>
<dbReference type="GeneID" id="27801565"/>
<keyword evidence="5 6" id="KW-0472">Membrane</keyword>
<dbReference type="Proteomes" id="UP000494102">
    <property type="component" value="Unassembled WGS sequence"/>
</dbReference>
<dbReference type="AlphaFoldDB" id="A0A6J5KBY2"/>
<feature type="transmembrane region" description="Helical" evidence="6">
    <location>
        <begin position="123"/>
        <end position="143"/>
    </location>
</feature>
<evidence type="ECO:0000259" key="7">
    <source>
        <dbReference type="Pfam" id="PF00892"/>
    </source>
</evidence>
<keyword evidence="4 6" id="KW-1133">Transmembrane helix</keyword>
<dbReference type="GO" id="GO:0016020">
    <property type="term" value="C:membrane"/>
    <property type="evidence" value="ECO:0007669"/>
    <property type="project" value="UniProtKB-SubCell"/>
</dbReference>
<name>A0A6J5KBY2_9BURK</name>
<feature type="domain" description="EamA" evidence="7">
    <location>
        <begin position="8"/>
        <end position="140"/>
    </location>
</feature>
<feature type="transmembrane region" description="Helical" evidence="6">
    <location>
        <begin position="31"/>
        <end position="54"/>
    </location>
</feature>
<proteinExistence type="inferred from homology"/>
<sequence>MNATKRTYLLFGLLGLVWGPNFIYMKWALGLIAPSQIVFLRVLFGFVPLAFFAWRRHVIKRDQVRYLPQFTGMAVIATAFYYFAIVKGTALLPSGVAGVLGGSIPSFTAISSIIFLRTEKPNTVMAAGVVLGFAGITLISRPWDGADSPINISGVGWMLSASMALGSSHVYARRFLSPYNLPSLALATWQMGIALVILSALTPFAGLSALLHDWRAALGVVMGLGVLGTGTAFVIYYFLLQELGAVAASGSTYITPTVALLIGTVAGEKVGLTEFGAIALILLSIATLQLGRHRSATG</sequence>
<protein>
    <recommendedName>
        <fullName evidence="7">EamA domain-containing protein</fullName>
    </recommendedName>
</protein>
<evidence type="ECO:0000256" key="3">
    <source>
        <dbReference type="ARBA" id="ARBA00022692"/>
    </source>
</evidence>